<dbReference type="STRING" id="945553.A0A0D2Q9K3"/>
<dbReference type="Pfam" id="PF24883">
    <property type="entry name" value="NPHP3_N"/>
    <property type="match status" value="1"/>
</dbReference>
<evidence type="ECO:0000313" key="5">
    <source>
        <dbReference type="Proteomes" id="UP000054270"/>
    </source>
</evidence>
<reference evidence="5" key="1">
    <citation type="submission" date="2014-04" db="EMBL/GenBank/DDBJ databases">
        <title>Evolutionary Origins and Diversification of the Mycorrhizal Mutualists.</title>
        <authorList>
            <consortium name="DOE Joint Genome Institute"/>
            <consortium name="Mycorrhizal Genomics Consortium"/>
            <person name="Kohler A."/>
            <person name="Kuo A."/>
            <person name="Nagy L.G."/>
            <person name="Floudas D."/>
            <person name="Copeland A."/>
            <person name="Barry K.W."/>
            <person name="Cichocki N."/>
            <person name="Veneault-Fourrey C."/>
            <person name="LaButti K."/>
            <person name="Lindquist E.A."/>
            <person name="Lipzen A."/>
            <person name="Lundell T."/>
            <person name="Morin E."/>
            <person name="Murat C."/>
            <person name="Riley R."/>
            <person name="Ohm R."/>
            <person name="Sun H."/>
            <person name="Tunlid A."/>
            <person name="Henrissat B."/>
            <person name="Grigoriev I.V."/>
            <person name="Hibbett D.S."/>
            <person name="Martin F."/>
        </authorList>
    </citation>
    <scope>NUCLEOTIDE SEQUENCE [LARGE SCALE GENOMIC DNA]</scope>
    <source>
        <strain evidence="5">FD-334 SS-4</strain>
    </source>
</reference>
<evidence type="ECO:0000259" key="2">
    <source>
        <dbReference type="Pfam" id="PF24883"/>
    </source>
</evidence>
<dbReference type="InterPro" id="IPR056884">
    <property type="entry name" value="NPHP3-like_N"/>
</dbReference>
<evidence type="ECO:0000259" key="3">
    <source>
        <dbReference type="Pfam" id="PF25053"/>
    </source>
</evidence>
<dbReference type="PANTHER" id="PTHR10039">
    <property type="entry name" value="AMELOGENIN"/>
    <property type="match status" value="1"/>
</dbReference>
<accession>A0A0D2Q9K3</accession>
<feature type="domain" description="Nephrocystin 3-like N-terminal" evidence="2">
    <location>
        <begin position="29"/>
        <end position="211"/>
    </location>
</feature>
<dbReference type="PANTHER" id="PTHR10039:SF5">
    <property type="entry name" value="NACHT DOMAIN-CONTAINING PROTEIN"/>
    <property type="match status" value="1"/>
</dbReference>
<organism evidence="4 5">
    <name type="scientific">Hypholoma sublateritium (strain FD-334 SS-4)</name>
    <dbReference type="NCBI Taxonomy" id="945553"/>
    <lineage>
        <taxon>Eukaryota</taxon>
        <taxon>Fungi</taxon>
        <taxon>Dikarya</taxon>
        <taxon>Basidiomycota</taxon>
        <taxon>Agaricomycotina</taxon>
        <taxon>Agaricomycetes</taxon>
        <taxon>Agaricomycetidae</taxon>
        <taxon>Agaricales</taxon>
        <taxon>Agaricineae</taxon>
        <taxon>Strophariaceae</taxon>
        <taxon>Hypholoma</taxon>
    </lineage>
</organism>
<feature type="non-terminal residue" evidence="4">
    <location>
        <position position="725"/>
    </location>
</feature>
<proteinExistence type="predicted"/>
<sequence length="725" mass="84052">MLRDFLLDALAFTAMNDREDQVTEAYNETFDWIYHDENHSFASWLRSDAAGSMYWINGLPGSGKSTLMRYINEQKRTKEMLRAWADKKPVTLANFFFWESGTAVQRSQAGLLRSLLYQLLSQQPEFIPAVFPSLWGKIWKADARTRIRLTNSWSISDLSNAFQLFFELNRGRHICLLVDGLDEFEGDHKIMIDLLQHARQRPNTKLCVSSRPWNVFQKAFHDIPALRLQDLTTNDMIRFVRGKLEGNQSIRLLMSAQRKTAAELADAIVERADGVFLWVSLAVRVLVEKHQAHHDLLHIQSIVESLPRSLDDLFNYLLSETNSDFQAKMSRIFQLIRARELVCDFTRDDDANSLNIWEMALTSDAIVGLDFDSPIQKMSETLANDLCVRTISDILGHCAGLVEVHQTRTEKQRAAQLLNRSHNPFLPRRKIMYLHRTVKDYLKDTNVWAGVVSHLPEFDPHLFHVQSSLFQFRFPIDTPRRQRNINEWWPKIVLAMTHARYSLPISQQIVFDHLNSFDDTLNWYWPPRGGSVAIDSWARSCFGTYEERGSKQYPDPFLSLATKFGLAGYVEIYLDTLEYEYEQEKPLLSYAVEYLVHRQSSVYPLSDPTIVDTLFKNGEDPNLFKRPETARANERQSDDETTPWVVALEAIQQAHRRGWIESFDINPEGTARWARILRTFLENGADPNIEVEATYKDKRETALGLITRLFDIYCSKELQLVRDLL</sequence>
<dbReference type="Pfam" id="PF25053">
    <property type="entry name" value="DUF7791"/>
    <property type="match status" value="1"/>
</dbReference>
<evidence type="ECO:0000313" key="4">
    <source>
        <dbReference type="EMBL" id="KJA28345.1"/>
    </source>
</evidence>
<dbReference type="Proteomes" id="UP000054270">
    <property type="component" value="Unassembled WGS sequence"/>
</dbReference>
<dbReference type="OMA" id="AMTHARY"/>
<keyword evidence="5" id="KW-1185">Reference proteome</keyword>
<dbReference type="EMBL" id="KN817521">
    <property type="protein sequence ID" value="KJA28345.1"/>
    <property type="molecule type" value="Genomic_DNA"/>
</dbReference>
<gene>
    <name evidence="4" type="ORF">HYPSUDRAFT_114479</name>
</gene>
<evidence type="ECO:0000256" key="1">
    <source>
        <dbReference type="ARBA" id="ARBA00022737"/>
    </source>
</evidence>
<dbReference type="Gene3D" id="3.40.50.300">
    <property type="entry name" value="P-loop containing nucleotide triphosphate hydrolases"/>
    <property type="match status" value="1"/>
</dbReference>
<feature type="domain" description="DUF7791" evidence="3">
    <location>
        <begin position="325"/>
        <end position="473"/>
    </location>
</feature>
<dbReference type="AlphaFoldDB" id="A0A0D2Q9K3"/>
<dbReference type="OrthoDB" id="443402at2759"/>
<dbReference type="SUPFAM" id="SSF52540">
    <property type="entry name" value="P-loop containing nucleoside triphosphate hydrolases"/>
    <property type="match status" value="1"/>
</dbReference>
<dbReference type="InterPro" id="IPR056693">
    <property type="entry name" value="DUF7791"/>
</dbReference>
<dbReference type="InterPro" id="IPR027417">
    <property type="entry name" value="P-loop_NTPase"/>
</dbReference>
<keyword evidence="1" id="KW-0677">Repeat</keyword>
<protein>
    <submittedName>
        <fullName evidence="4">Uncharacterized protein</fullName>
    </submittedName>
</protein>
<name>A0A0D2Q9K3_HYPSF</name>